<feature type="region of interest" description="Disordered" evidence="1">
    <location>
        <begin position="1"/>
        <end position="26"/>
    </location>
</feature>
<accession>A0A5B9W101</accession>
<evidence type="ECO:0000313" key="2">
    <source>
        <dbReference type="EMBL" id="QEH33610.1"/>
    </source>
</evidence>
<evidence type="ECO:0000313" key="3">
    <source>
        <dbReference type="Proteomes" id="UP000324233"/>
    </source>
</evidence>
<keyword evidence="3" id="KW-1185">Reference proteome</keyword>
<evidence type="ECO:0008006" key="4">
    <source>
        <dbReference type="Google" id="ProtNLM"/>
    </source>
</evidence>
<dbReference type="RefSeq" id="WP_148593607.1">
    <property type="nucleotide sequence ID" value="NZ_CP042997.1"/>
</dbReference>
<dbReference type="EMBL" id="CP042997">
    <property type="protein sequence ID" value="QEH33610.1"/>
    <property type="molecule type" value="Genomic_DNA"/>
</dbReference>
<evidence type="ECO:0000256" key="1">
    <source>
        <dbReference type="SAM" id="MobiDB-lite"/>
    </source>
</evidence>
<organism evidence="2 3">
    <name type="scientific">Aquisphaera giovannonii</name>
    <dbReference type="NCBI Taxonomy" id="406548"/>
    <lineage>
        <taxon>Bacteria</taxon>
        <taxon>Pseudomonadati</taxon>
        <taxon>Planctomycetota</taxon>
        <taxon>Planctomycetia</taxon>
        <taxon>Isosphaerales</taxon>
        <taxon>Isosphaeraceae</taxon>
        <taxon>Aquisphaera</taxon>
    </lineage>
</organism>
<reference evidence="2 3" key="1">
    <citation type="submission" date="2019-08" db="EMBL/GenBank/DDBJ databases">
        <title>Deep-cultivation of Planctomycetes and their phenomic and genomic characterization uncovers novel biology.</title>
        <authorList>
            <person name="Wiegand S."/>
            <person name="Jogler M."/>
            <person name="Boedeker C."/>
            <person name="Pinto D."/>
            <person name="Vollmers J."/>
            <person name="Rivas-Marin E."/>
            <person name="Kohn T."/>
            <person name="Peeters S.H."/>
            <person name="Heuer A."/>
            <person name="Rast P."/>
            <person name="Oberbeckmann S."/>
            <person name="Bunk B."/>
            <person name="Jeske O."/>
            <person name="Meyerdierks A."/>
            <person name="Storesund J.E."/>
            <person name="Kallscheuer N."/>
            <person name="Luecker S."/>
            <person name="Lage O.M."/>
            <person name="Pohl T."/>
            <person name="Merkel B.J."/>
            <person name="Hornburger P."/>
            <person name="Mueller R.-W."/>
            <person name="Bruemmer F."/>
            <person name="Labrenz M."/>
            <person name="Spormann A.M."/>
            <person name="Op den Camp H."/>
            <person name="Overmann J."/>
            <person name="Amann R."/>
            <person name="Jetten M.S.M."/>
            <person name="Mascher T."/>
            <person name="Medema M.H."/>
            <person name="Devos D.P."/>
            <person name="Kaster A.-K."/>
            <person name="Ovreas L."/>
            <person name="Rohde M."/>
            <person name="Galperin M.Y."/>
            <person name="Jogler C."/>
        </authorList>
    </citation>
    <scope>NUCLEOTIDE SEQUENCE [LARGE SCALE GENOMIC DNA]</scope>
    <source>
        <strain evidence="2 3">OJF2</strain>
    </source>
</reference>
<dbReference type="KEGG" id="agv:OJF2_21140"/>
<proteinExistence type="predicted"/>
<protein>
    <recommendedName>
        <fullName evidence="4">Tetratricopeptide repeat protein</fullName>
    </recommendedName>
</protein>
<dbReference type="Proteomes" id="UP000324233">
    <property type="component" value="Chromosome"/>
</dbReference>
<name>A0A5B9W101_9BACT</name>
<sequence>MKRGDANPGRSGSHEDESSAALRALRGHMDLDEVEAAVGVYRQARERLGPWSPPPRDWMDLIKAILAAGDRENAVQVMEDYVNGVEAPSPRIQLKLAQLLIQSESRPAQALRILDAIPTGSLPEPLEALRGRLRTIAQAMRDDGPPELEPLR</sequence>
<dbReference type="AlphaFoldDB" id="A0A5B9W101"/>
<gene>
    <name evidence="2" type="ORF">OJF2_21140</name>
</gene>